<evidence type="ECO:0000313" key="2">
    <source>
        <dbReference type="Proteomes" id="UP000092154"/>
    </source>
</evidence>
<protein>
    <recommendedName>
        <fullName evidence="3">WD40 repeat-like protein</fullName>
    </recommendedName>
</protein>
<proteinExistence type="predicted"/>
<dbReference type="Pfam" id="PF21720">
    <property type="entry name" value="MIOS_WD40"/>
    <property type="match status" value="1"/>
</dbReference>
<evidence type="ECO:0000313" key="1">
    <source>
        <dbReference type="EMBL" id="OAX31088.1"/>
    </source>
</evidence>
<evidence type="ECO:0008006" key="3">
    <source>
        <dbReference type="Google" id="ProtNLM"/>
    </source>
</evidence>
<dbReference type="InterPro" id="IPR036322">
    <property type="entry name" value="WD40_repeat_dom_sf"/>
</dbReference>
<accession>A0A1B7MET1</accession>
<dbReference type="Proteomes" id="UP000092154">
    <property type="component" value="Unassembled WGS sequence"/>
</dbReference>
<dbReference type="EMBL" id="KV449606">
    <property type="protein sequence ID" value="OAX31088.1"/>
    <property type="molecule type" value="Genomic_DNA"/>
</dbReference>
<sequence>MTCTGHENPAFDDLFAVGSASGRVDLIRLEETRVTRSNVLSSGPVVTLPVHNSRSCNALASCNLDLNYLTVGLDKVRGDSTLIICDIQSATPSLSLSPSFILDEDAVSNTTPGRPQPRIARANVIGHRTDGRVLQQHAPTEIVSALAFLPQSTCLLLAGILAQ</sequence>
<dbReference type="InterPro" id="IPR015943">
    <property type="entry name" value="WD40/YVTN_repeat-like_dom_sf"/>
</dbReference>
<dbReference type="STRING" id="1314800.A0A1B7MET1"/>
<dbReference type="AlphaFoldDB" id="A0A1B7MET1"/>
<reference evidence="1 2" key="1">
    <citation type="submission" date="2016-06" db="EMBL/GenBank/DDBJ databases">
        <title>Comparative genomics of the ectomycorrhizal sister species Rhizopogon vinicolor and Rhizopogon vesiculosus (Basidiomycota: Boletales) reveals a divergence of the mating type B locus.</title>
        <authorList>
            <consortium name="DOE Joint Genome Institute"/>
            <person name="Mujic A.B."/>
            <person name="Kuo A."/>
            <person name="Tritt A."/>
            <person name="Lipzen A."/>
            <person name="Chen C."/>
            <person name="Johnson J."/>
            <person name="Sharma A."/>
            <person name="Barry K."/>
            <person name="Grigoriev I.V."/>
            <person name="Spatafora J.W."/>
        </authorList>
    </citation>
    <scope>NUCLEOTIDE SEQUENCE [LARGE SCALE GENOMIC DNA]</scope>
    <source>
        <strain evidence="1 2">AM-OR11-026</strain>
    </source>
</reference>
<dbReference type="SUPFAM" id="SSF50978">
    <property type="entry name" value="WD40 repeat-like"/>
    <property type="match status" value="1"/>
</dbReference>
<keyword evidence="2" id="KW-1185">Reference proteome</keyword>
<name>A0A1B7MET1_9AGAM</name>
<gene>
    <name evidence="1" type="ORF">K503DRAFT_806384</name>
</gene>
<dbReference type="Gene3D" id="2.130.10.10">
    <property type="entry name" value="YVTN repeat-like/Quinoprotein amine dehydrogenase"/>
    <property type="match status" value="1"/>
</dbReference>
<organism evidence="1 2">
    <name type="scientific">Rhizopogon vinicolor AM-OR11-026</name>
    <dbReference type="NCBI Taxonomy" id="1314800"/>
    <lineage>
        <taxon>Eukaryota</taxon>
        <taxon>Fungi</taxon>
        <taxon>Dikarya</taxon>
        <taxon>Basidiomycota</taxon>
        <taxon>Agaricomycotina</taxon>
        <taxon>Agaricomycetes</taxon>
        <taxon>Agaricomycetidae</taxon>
        <taxon>Boletales</taxon>
        <taxon>Suillineae</taxon>
        <taxon>Rhizopogonaceae</taxon>
        <taxon>Rhizopogon</taxon>
    </lineage>
</organism>
<dbReference type="InParanoid" id="A0A1B7MET1"/>
<dbReference type="OrthoDB" id="341486at2759"/>